<evidence type="ECO:0000313" key="3">
    <source>
        <dbReference type="Proteomes" id="UP000028863"/>
    </source>
</evidence>
<keyword evidence="3" id="KW-1185">Reference proteome</keyword>
<sequence length="110" mass="12496">MKAKVIKRFRDKETKQVFSPKSKDYSVYEGSEDRVKEIASKGYVEALEEESSFLDGNVNEVKGNITSDLSGEELQDLLQKETEGKDRTGVKTHIEDVLKEKEQPPDEEGE</sequence>
<reference evidence="2" key="1">
    <citation type="submission" date="2014-03" db="EMBL/GenBank/DDBJ databases">
        <title>Draft genome sequencing of Oceanobacillus picturae strain S1 isolated from human gut.</title>
        <authorList>
            <person name="Croce O."/>
            <person name="Lagier J.C."/>
            <person name="Raoult D."/>
        </authorList>
    </citation>
    <scope>NUCLEOTIDE SEQUENCE [LARGE SCALE GENOMIC DNA]</scope>
    <source>
        <strain evidence="2">S1</strain>
    </source>
</reference>
<evidence type="ECO:0000256" key="1">
    <source>
        <dbReference type="SAM" id="MobiDB-lite"/>
    </source>
</evidence>
<reference evidence="2" key="2">
    <citation type="submission" date="2014-03" db="EMBL/GenBank/DDBJ databases">
        <authorList>
            <person name="Urmite Genomes"/>
        </authorList>
    </citation>
    <scope>NUCLEOTIDE SEQUENCE</scope>
    <source>
        <strain evidence="2">S1</strain>
    </source>
</reference>
<dbReference type="AlphaFoldDB" id="W9ACA5"/>
<organism evidence="2 3">
    <name type="scientific">Oceanobacillus picturae</name>
    <dbReference type="NCBI Taxonomy" id="171693"/>
    <lineage>
        <taxon>Bacteria</taxon>
        <taxon>Bacillati</taxon>
        <taxon>Bacillota</taxon>
        <taxon>Bacilli</taxon>
        <taxon>Bacillales</taxon>
        <taxon>Bacillaceae</taxon>
        <taxon>Oceanobacillus</taxon>
    </lineage>
</organism>
<name>W9ACA5_9BACI</name>
<accession>W9ACA5</accession>
<evidence type="ECO:0000313" key="2">
    <source>
        <dbReference type="EMBL" id="CDO03103.1"/>
    </source>
</evidence>
<dbReference type="STRING" id="171693.BN988_01603"/>
<protein>
    <submittedName>
        <fullName evidence="2">Uncharacterized protein</fullName>
    </submittedName>
</protein>
<proteinExistence type="predicted"/>
<feature type="region of interest" description="Disordered" evidence="1">
    <location>
        <begin position="79"/>
        <end position="110"/>
    </location>
</feature>
<feature type="compositionally biased region" description="Basic and acidic residues" evidence="1">
    <location>
        <begin position="79"/>
        <end position="104"/>
    </location>
</feature>
<comment type="caution">
    <text evidence="2">The sequence shown here is derived from an EMBL/GenBank/DDBJ whole genome shotgun (WGS) entry which is preliminary data.</text>
</comment>
<dbReference type="Proteomes" id="UP000028863">
    <property type="component" value="Unassembled WGS sequence"/>
</dbReference>
<dbReference type="RefSeq" id="WP_036574756.1">
    <property type="nucleotide sequence ID" value="NZ_CABLBW010000001.1"/>
</dbReference>
<gene>
    <name evidence="2" type="ORF">BN988_01603</name>
</gene>
<dbReference type="EMBL" id="CCAX010000001">
    <property type="protein sequence ID" value="CDO03103.1"/>
    <property type="molecule type" value="Genomic_DNA"/>
</dbReference>